<evidence type="ECO:0000313" key="2">
    <source>
        <dbReference type="EMBL" id="KAH7155845.1"/>
    </source>
</evidence>
<evidence type="ECO:0008006" key="4">
    <source>
        <dbReference type="Google" id="ProtNLM"/>
    </source>
</evidence>
<evidence type="ECO:0000313" key="3">
    <source>
        <dbReference type="Proteomes" id="UP000717696"/>
    </source>
</evidence>
<evidence type="ECO:0000256" key="1">
    <source>
        <dbReference type="SAM" id="SignalP"/>
    </source>
</evidence>
<name>A0A9P9F6W2_9HYPO</name>
<dbReference type="EMBL" id="JAGMUU010000004">
    <property type="protein sequence ID" value="KAH7155845.1"/>
    <property type="molecule type" value="Genomic_DNA"/>
</dbReference>
<accession>A0A9P9F6W2</accession>
<proteinExistence type="predicted"/>
<organism evidence="2 3">
    <name type="scientific">Dactylonectria estremocensis</name>
    <dbReference type="NCBI Taxonomy" id="1079267"/>
    <lineage>
        <taxon>Eukaryota</taxon>
        <taxon>Fungi</taxon>
        <taxon>Dikarya</taxon>
        <taxon>Ascomycota</taxon>
        <taxon>Pezizomycotina</taxon>
        <taxon>Sordariomycetes</taxon>
        <taxon>Hypocreomycetidae</taxon>
        <taxon>Hypocreales</taxon>
        <taxon>Nectriaceae</taxon>
        <taxon>Dactylonectria</taxon>
    </lineage>
</organism>
<comment type="caution">
    <text evidence="2">The sequence shown here is derived from an EMBL/GenBank/DDBJ whole genome shotgun (WGS) entry which is preliminary data.</text>
</comment>
<feature type="chain" id="PRO_5040236008" description="Secreted protein" evidence="1">
    <location>
        <begin position="23"/>
        <end position="124"/>
    </location>
</feature>
<reference evidence="2" key="1">
    <citation type="journal article" date="2021" name="Nat. Commun.">
        <title>Genetic determinants of endophytism in the Arabidopsis root mycobiome.</title>
        <authorList>
            <person name="Mesny F."/>
            <person name="Miyauchi S."/>
            <person name="Thiergart T."/>
            <person name="Pickel B."/>
            <person name="Atanasova L."/>
            <person name="Karlsson M."/>
            <person name="Huettel B."/>
            <person name="Barry K.W."/>
            <person name="Haridas S."/>
            <person name="Chen C."/>
            <person name="Bauer D."/>
            <person name="Andreopoulos W."/>
            <person name="Pangilinan J."/>
            <person name="LaButti K."/>
            <person name="Riley R."/>
            <person name="Lipzen A."/>
            <person name="Clum A."/>
            <person name="Drula E."/>
            <person name="Henrissat B."/>
            <person name="Kohler A."/>
            <person name="Grigoriev I.V."/>
            <person name="Martin F.M."/>
            <person name="Hacquard S."/>
        </authorList>
    </citation>
    <scope>NUCLEOTIDE SEQUENCE</scope>
    <source>
        <strain evidence="2">MPI-CAGE-AT-0021</strain>
    </source>
</reference>
<protein>
    <recommendedName>
        <fullName evidence="4">Secreted protein</fullName>
    </recommendedName>
</protein>
<gene>
    <name evidence="2" type="ORF">B0J13DRAFT_234831</name>
</gene>
<sequence>MGRCAALSVTLSPLLESGGVEGQDGCEWALNHERRHLTSERITRLGIRHPITRLTTSSIPTKSSLRLLFFQAFESGDMRASPPSAIVTSAQCSSATINNYRCSLLRNESKRNDENSCFCEQDRT</sequence>
<dbReference type="AlphaFoldDB" id="A0A9P9F6W2"/>
<dbReference type="Proteomes" id="UP000717696">
    <property type="component" value="Unassembled WGS sequence"/>
</dbReference>
<keyword evidence="3" id="KW-1185">Reference proteome</keyword>
<keyword evidence="1" id="KW-0732">Signal</keyword>
<feature type="signal peptide" evidence="1">
    <location>
        <begin position="1"/>
        <end position="22"/>
    </location>
</feature>